<name>A0AAV5HP25_9ROSI</name>
<dbReference type="InterPro" id="IPR022755">
    <property type="entry name" value="Znf_C2H2_jaz"/>
</dbReference>
<comment type="caution">
    <text evidence="7">The sequence shown here is derived from an EMBL/GenBank/DDBJ whole genome shotgun (WGS) entry which is preliminary data.</text>
</comment>
<dbReference type="SUPFAM" id="SSF57667">
    <property type="entry name" value="beta-beta-alpha zinc fingers"/>
    <property type="match status" value="1"/>
</dbReference>
<dbReference type="InterPro" id="IPR003604">
    <property type="entry name" value="Matrin/U1-like-C_Znf_C2H2"/>
</dbReference>
<proteinExistence type="inferred from homology"/>
<dbReference type="PANTHER" id="PTHR13182">
    <property type="entry name" value="ZINC FINGER PROTEIN 622"/>
    <property type="match status" value="1"/>
</dbReference>
<evidence type="ECO:0000313" key="7">
    <source>
        <dbReference type="EMBL" id="GKU87508.1"/>
    </source>
</evidence>
<evidence type="ECO:0000256" key="5">
    <source>
        <dbReference type="ARBA" id="ARBA00034126"/>
    </source>
</evidence>
<sequence length="132" mass="15388">MSDKGNGPGWHRFTDYEPPSYEPLRSTDATIPSSVFPINQTLCRFLCICAISEILSKDEEGRMPGLTCNACNKEFNDDSEQRLHYKSDWHRYNLKRKIFSFQFFCFPVLQYSVWNMDFLLGADVESLNSLRI</sequence>
<organism evidence="7 8">
    <name type="scientific">Rubroshorea leprosula</name>
    <dbReference type="NCBI Taxonomy" id="152421"/>
    <lineage>
        <taxon>Eukaryota</taxon>
        <taxon>Viridiplantae</taxon>
        <taxon>Streptophyta</taxon>
        <taxon>Embryophyta</taxon>
        <taxon>Tracheophyta</taxon>
        <taxon>Spermatophyta</taxon>
        <taxon>Magnoliopsida</taxon>
        <taxon>eudicotyledons</taxon>
        <taxon>Gunneridae</taxon>
        <taxon>Pentapetalae</taxon>
        <taxon>rosids</taxon>
        <taxon>malvids</taxon>
        <taxon>Malvales</taxon>
        <taxon>Dipterocarpaceae</taxon>
        <taxon>Rubroshorea</taxon>
    </lineage>
</organism>
<dbReference type="SMART" id="SM00451">
    <property type="entry name" value="ZnF_U1"/>
    <property type="match status" value="1"/>
</dbReference>
<dbReference type="GO" id="GO:0003676">
    <property type="term" value="F:nucleic acid binding"/>
    <property type="evidence" value="ECO:0007669"/>
    <property type="project" value="InterPro"/>
</dbReference>
<dbReference type="AlphaFoldDB" id="A0AAV5HP25"/>
<keyword evidence="2" id="KW-0479">Metal-binding</keyword>
<gene>
    <name evidence="7" type="ORF">SLEP1_g1900</name>
</gene>
<evidence type="ECO:0000256" key="3">
    <source>
        <dbReference type="ARBA" id="ARBA00022771"/>
    </source>
</evidence>
<evidence type="ECO:0000256" key="4">
    <source>
        <dbReference type="ARBA" id="ARBA00022833"/>
    </source>
</evidence>
<dbReference type="PROSITE" id="PS00028">
    <property type="entry name" value="ZINC_FINGER_C2H2_1"/>
    <property type="match status" value="1"/>
</dbReference>
<dbReference type="GO" id="GO:0008270">
    <property type="term" value="F:zinc ion binding"/>
    <property type="evidence" value="ECO:0007669"/>
    <property type="project" value="UniProtKB-KW"/>
</dbReference>
<protein>
    <recommendedName>
        <fullName evidence="6">C2H2-type domain-containing protein</fullName>
    </recommendedName>
</protein>
<keyword evidence="1" id="KW-0690">Ribosome biogenesis</keyword>
<dbReference type="GO" id="GO:0042273">
    <property type="term" value="P:ribosomal large subunit biogenesis"/>
    <property type="evidence" value="ECO:0007669"/>
    <property type="project" value="TreeGrafter"/>
</dbReference>
<evidence type="ECO:0000259" key="6">
    <source>
        <dbReference type="PROSITE" id="PS00028"/>
    </source>
</evidence>
<feature type="domain" description="C2H2-type" evidence="6">
    <location>
        <begin position="68"/>
        <end position="90"/>
    </location>
</feature>
<dbReference type="EMBL" id="BPVZ01000002">
    <property type="protein sequence ID" value="GKU87508.1"/>
    <property type="molecule type" value="Genomic_DNA"/>
</dbReference>
<keyword evidence="3" id="KW-0863">Zinc-finger</keyword>
<comment type="similarity">
    <text evidence="5">Belongs to the REI1 family.</text>
</comment>
<evidence type="ECO:0000256" key="2">
    <source>
        <dbReference type="ARBA" id="ARBA00022723"/>
    </source>
</evidence>
<dbReference type="PANTHER" id="PTHR13182:SF8">
    <property type="entry name" value="CYTOPLASMIC 60S SUBUNIT BIOGENESIS FACTOR ZNF622"/>
    <property type="match status" value="1"/>
</dbReference>
<dbReference type="InterPro" id="IPR036236">
    <property type="entry name" value="Znf_C2H2_sf"/>
</dbReference>
<dbReference type="GO" id="GO:0030687">
    <property type="term" value="C:preribosome, large subunit precursor"/>
    <property type="evidence" value="ECO:0007669"/>
    <property type="project" value="TreeGrafter"/>
</dbReference>
<reference evidence="7 8" key="1">
    <citation type="journal article" date="2021" name="Commun. Biol.">
        <title>The genome of Shorea leprosula (Dipterocarpaceae) highlights the ecological relevance of drought in aseasonal tropical rainforests.</title>
        <authorList>
            <person name="Ng K.K.S."/>
            <person name="Kobayashi M.J."/>
            <person name="Fawcett J.A."/>
            <person name="Hatakeyama M."/>
            <person name="Paape T."/>
            <person name="Ng C.H."/>
            <person name="Ang C.C."/>
            <person name="Tnah L.H."/>
            <person name="Lee C.T."/>
            <person name="Nishiyama T."/>
            <person name="Sese J."/>
            <person name="O'Brien M.J."/>
            <person name="Copetti D."/>
            <person name="Mohd Noor M.I."/>
            <person name="Ong R.C."/>
            <person name="Putra M."/>
            <person name="Sireger I.Z."/>
            <person name="Indrioko S."/>
            <person name="Kosugi Y."/>
            <person name="Izuno A."/>
            <person name="Isagi Y."/>
            <person name="Lee S.L."/>
            <person name="Shimizu K.K."/>
        </authorList>
    </citation>
    <scope>NUCLEOTIDE SEQUENCE [LARGE SCALE GENOMIC DNA]</scope>
    <source>
        <strain evidence="7">214</strain>
    </source>
</reference>
<dbReference type="InterPro" id="IPR040025">
    <property type="entry name" value="Znf622/Rei1/Reh1"/>
</dbReference>
<dbReference type="Proteomes" id="UP001054252">
    <property type="component" value="Unassembled WGS sequence"/>
</dbReference>
<accession>A0AAV5HP25</accession>
<dbReference type="Pfam" id="PF12171">
    <property type="entry name" value="zf-C2H2_jaz"/>
    <property type="match status" value="1"/>
</dbReference>
<evidence type="ECO:0000256" key="1">
    <source>
        <dbReference type="ARBA" id="ARBA00022517"/>
    </source>
</evidence>
<keyword evidence="4" id="KW-0862">Zinc</keyword>
<keyword evidence="8" id="KW-1185">Reference proteome</keyword>
<dbReference type="InterPro" id="IPR013087">
    <property type="entry name" value="Znf_C2H2_type"/>
</dbReference>
<evidence type="ECO:0000313" key="8">
    <source>
        <dbReference type="Proteomes" id="UP001054252"/>
    </source>
</evidence>